<evidence type="ECO:0000313" key="1">
    <source>
        <dbReference type="Ensembl" id="ENSGWIP00000042827.1"/>
    </source>
</evidence>
<reference evidence="1" key="3">
    <citation type="submission" date="2025-09" db="UniProtKB">
        <authorList>
            <consortium name="Ensembl"/>
        </authorList>
    </citation>
    <scope>IDENTIFICATION</scope>
</reference>
<accession>A0A8C5HEG1</accession>
<dbReference type="InterPro" id="IPR052993">
    <property type="entry name" value="CFA-57"/>
</dbReference>
<dbReference type="Ensembl" id="ENSGWIT00000046458.1">
    <property type="protein sequence ID" value="ENSGWIP00000042827.1"/>
    <property type="gene ID" value="ENSGWIG00000021450.1"/>
</dbReference>
<dbReference type="Proteomes" id="UP000694680">
    <property type="component" value="Chromosome 5"/>
</dbReference>
<dbReference type="PANTHER" id="PTHR32215:SF0">
    <property type="entry name" value="CILIA- AND FLAGELLA-ASSOCIATED PROTEIN 57"/>
    <property type="match status" value="1"/>
</dbReference>
<organism evidence="1 2">
    <name type="scientific">Gouania willdenowi</name>
    <name type="common">Blunt-snouted clingfish</name>
    <name type="synonym">Lepadogaster willdenowi</name>
    <dbReference type="NCBI Taxonomy" id="441366"/>
    <lineage>
        <taxon>Eukaryota</taxon>
        <taxon>Metazoa</taxon>
        <taxon>Chordata</taxon>
        <taxon>Craniata</taxon>
        <taxon>Vertebrata</taxon>
        <taxon>Euteleostomi</taxon>
        <taxon>Actinopterygii</taxon>
        <taxon>Neopterygii</taxon>
        <taxon>Teleostei</taxon>
        <taxon>Neoteleostei</taxon>
        <taxon>Acanthomorphata</taxon>
        <taxon>Ovalentaria</taxon>
        <taxon>Blenniimorphae</taxon>
        <taxon>Blenniiformes</taxon>
        <taxon>Gobiesocoidei</taxon>
        <taxon>Gobiesocidae</taxon>
        <taxon>Gobiesocinae</taxon>
        <taxon>Gouania</taxon>
    </lineage>
</organism>
<protein>
    <submittedName>
        <fullName evidence="1">Uncharacterized protein</fullName>
    </submittedName>
</protein>
<dbReference type="AlphaFoldDB" id="A0A8C5HEG1"/>
<sequence length="58" mass="6722">MSAVVIQSHFIFGVRRTVNGNVCVCDEHTVVFPSGNNCVCYNIQQRWQRFFSGMVYYL</sequence>
<reference evidence="1" key="1">
    <citation type="submission" date="2020-06" db="EMBL/GenBank/DDBJ databases">
        <authorList>
            <consortium name="Wellcome Sanger Institute Data Sharing"/>
        </authorList>
    </citation>
    <scope>NUCLEOTIDE SEQUENCE [LARGE SCALE GENOMIC DNA]</scope>
</reference>
<evidence type="ECO:0000313" key="2">
    <source>
        <dbReference type="Proteomes" id="UP000694680"/>
    </source>
</evidence>
<proteinExistence type="predicted"/>
<dbReference type="PANTHER" id="PTHR32215">
    <property type="entry name" value="CILIA- AND FLAGELLA-ASSOCIATED PROTEIN 57"/>
    <property type="match status" value="1"/>
</dbReference>
<keyword evidence="2" id="KW-1185">Reference proteome</keyword>
<name>A0A8C5HEG1_GOUWI</name>
<reference evidence="1" key="2">
    <citation type="submission" date="2025-08" db="UniProtKB">
        <authorList>
            <consortium name="Ensembl"/>
        </authorList>
    </citation>
    <scope>IDENTIFICATION</scope>
</reference>